<name>A0AAD9DB43_9STRA</name>
<organism evidence="2 3">
    <name type="scientific">Skeletonema marinoi</name>
    <dbReference type="NCBI Taxonomy" id="267567"/>
    <lineage>
        <taxon>Eukaryota</taxon>
        <taxon>Sar</taxon>
        <taxon>Stramenopiles</taxon>
        <taxon>Ochrophyta</taxon>
        <taxon>Bacillariophyta</taxon>
        <taxon>Coscinodiscophyceae</taxon>
        <taxon>Thalassiosirophycidae</taxon>
        <taxon>Thalassiosirales</taxon>
        <taxon>Skeletonemataceae</taxon>
        <taxon>Skeletonema</taxon>
        <taxon>Skeletonema marinoi-dohrnii complex</taxon>
    </lineage>
</organism>
<feature type="transmembrane region" description="Helical" evidence="1">
    <location>
        <begin position="178"/>
        <end position="203"/>
    </location>
</feature>
<evidence type="ECO:0000256" key="1">
    <source>
        <dbReference type="SAM" id="Phobius"/>
    </source>
</evidence>
<evidence type="ECO:0000313" key="3">
    <source>
        <dbReference type="Proteomes" id="UP001224775"/>
    </source>
</evidence>
<reference evidence="2" key="1">
    <citation type="submission" date="2023-06" db="EMBL/GenBank/DDBJ databases">
        <title>Survivors Of The Sea: Transcriptome response of Skeletonema marinoi to long-term dormancy.</title>
        <authorList>
            <person name="Pinder M.I.M."/>
            <person name="Kourtchenko O."/>
            <person name="Robertson E.K."/>
            <person name="Larsson T."/>
            <person name="Maumus F."/>
            <person name="Osuna-Cruz C.M."/>
            <person name="Vancaester E."/>
            <person name="Stenow R."/>
            <person name="Vandepoele K."/>
            <person name="Ploug H."/>
            <person name="Bruchert V."/>
            <person name="Godhe A."/>
            <person name="Topel M."/>
        </authorList>
    </citation>
    <scope>NUCLEOTIDE SEQUENCE</scope>
    <source>
        <strain evidence="2">R05AC</strain>
    </source>
</reference>
<dbReference type="AlphaFoldDB" id="A0AAD9DB43"/>
<dbReference type="Proteomes" id="UP001224775">
    <property type="component" value="Unassembled WGS sequence"/>
</dbReference>
<proteinExistence type="predicted"/>
<keyword evidence="1" id="KW-0812">Transmembrane</keyword>
<gene>
    <name evidence="2" type="ORF">QTG54_009982</name>
</gene>
<dbReference type="CDD" id="cd00054">
    <property type="entry name" value="EGF_CA"/>
    <property type="match status" value="1"/>
</dbReference>
<evidence type="ECO:0000313" key="2">
    <source>
        <dbReference type="EMBL" id="KAK1739439.1"/>
    </source>
</evidence>
<sequence length="669" mass="75642">MTQERDAEAGLVQSIASGKMSEKSGLVFRSNAAASARGEGDSWNEDPPTNAKLATAVVDLNDDDDDAKEDDNDPITLPESTHTLLFTEPINSTPFIWSFLIAVVSILCLVLALLDNPWGEFRDAIPANVNRAVKIAQYCSVFIALLMEEEIPTALYLLRRIPKQYFNSKFPELNYNKFVCSMLLRILSGYLFLLNVLLILVQASNVLDIFYDVLALQFLQQLDDIAFSLARMSVLSRRMKDATTCKYFWIEFNKSKLGQGKKLSIFLKGVYFFNLLGLLAGLVVVTVRQKAGHYTCKEITAKMPDSLWEGAHVKWPDGRNEDMILNYPYFNGVYKQDGSRRGRRPVYVEQNKFDGTSFDTEAPFPEYLPGYEFKLGAKFMYCESLKAWVFTHEYIRKRRDDPDDCPWLLRSEETEVYDIEDVEGPWQIWAGVISDTTVAITCNECNNEADCNLNGKCIDGKCKCDNMDGGVSFLGPHCEIRLRDQCRTIVGEAYNETYTVIEEDWAGSQGVVQAYNRPQYLYTGGAPGLNASDLVLLTYSGNRWFGGYFEGGQILFTEEWKEKGIYSFYMKNYHSFWDRAYDTSTFYVSDVTTGDTPVNVDFYGVGEKGEQFGPFGVLYPAANETGRGYFRCSDPVKSNTTANAGRHLMSGGGFFEKYPHLLGHKMKKP</sequence>
<keyword evidence="1" id="KW-0472">Membrane</keyword>
<feature type="transmembrane region" description="Helical" evidence="1">
    <location>
        <begin position="95"/>
        <end position="115"/>
    </location>
</feature>
<protein>
    <submittedName>
        <fullName evidence="2">EGF-like domain-containing protein-like protein</fullName>
    </submittedName>
</protein>
<keyword evidence="1" id="KW-1133">Transmembrane helix</keyword>
<feature type="transmembrane region" description="Helical" evidence="1">
    <location>
        <begin position="265"/>
        <end position="287"/>
    </location>
</feature>
<comment type="caution">
    <text evidence="2">The sequence shown here is derived from an EMBL/GenBank/DDBJ whole genome shotgun (WGS) entry which is preliminary data.</text>
</comment>
<keyword evidence="3" id="KW-1185">Reference proteome</keyword>
<dbReference type="EMBL" id="JATAAI010000018">
    <property type="protein sequence ID" value="KAK1739439.1"/>
    <property type="molecule type" value="Genomic_DNA"/>
</dbReference>
<accession>A0AAD9DB43</accession>